<dbReference type="Proteomes" id="UP000192674">
    <property type="component" value="Unassembled WGS sequence"/>
</dbReference>
<keyword evidence="3" id="KW-1185">Reference proteome</keyword>
<dbReference type="EMBL" id="FWXV01000001">
    <property type="protein sequence ID" value="SMC66705.1"/>
    <property type="molecule type" value="Genomic_DNA"/>
</dbReference>
<dbReference type="Pfam" id="PF11706">
    <property type="entry name" value="zf-CGNR"/>
    <property type="match status" value="1"/>
</dbReference>
<dbReference type="InterPro" id="IPR023286">
    <property type="entry name" value="ABATE_dom_sf"/>
</dbReference>
<sequence length="215" mass="23072">MAPAVKPYIIVSMVTLTTSEARSPWQEGHFIGGHPVLDLTNTVFDRINPAEDGELIKSPSDVLTWCVSAGLMDEVPSLPEAAASGLVADVQAVREHVWAVFNAVAHGEAVPAESFGALLERAGAGVRAGHVQQIDATLDRVTADWTAPGVIPAFLALLAVHAVFALPAERVRACGRCGWLFQDSSRGGRRRWCSMSTCGNREKARRHRQVERAAG</sequence>
<evidence type="ECO:0000259" key="1">
    <source>
        <dbReference type="Pfam" id="PF11706"/>
    </source>
</evidence>
<dbReference type="SUPFAM" id="SSF160904">
    <property type="entry name" value="Jann2411-like"/>
    <property type="match status" value="1"/>
</dbReference>
<dbReference type="PANTHER" id="PTHR35525">
    <property type="entry name" value="BLL6575 PROTEIN"/>
    <property type="match status" value="1"/>
</dbReference>
<reference evidence="2 3" key="1">
    <citation type="submission" date="2017-04" db="EMBL/GenBank/DDBJ databases">
        <authorList>
            <person name="Afonso C.L."/>
            <person name="Miller P.J."/>
            <person name="Scott M.A."/>
            <person name="Spackman E."/>
            <person name="Goraichik I."/>
            <person name="Dimitrov K.M."/>
            <person name="Suarez D.L."/>
            <person name="Swayne D.E."/>
        </authorList>
    </citation>
    <scope>NUCLEOTIDE SEQUENCE [LARGE SCALE GENOMIC DNA]</scope>
    <source>
        <strain evidence="2 3">DSM 43828</strain>
    </source>
</reference>
<name>A0A1W2B151_KIBAR</name>
<gene>
    <name evidence="2" type="ORF">SAMN05661093_01323</name>
</gene>
<feature type="domain" description="Zinc finger CGNR" evidence="1">
    <location>
        <begin position="170"/>
        <end position="209"/>
    </location>
</feature>
<dbReference type="InterPro" id="IPR010852">
    <property type="entry name" value="ABATE"/>
</dbReference>
<dbReference type="Pfam" id="PF07336">
    <property type="entry name" value="ABATE"/>
    <property type="match status" value="1"/>
</dbReference>
<evidence type="ECO:0000313" key="3">
    <source>
        <dbReference type="Proteomes" id="UP000192674"/>
    </source>
</evidence>
<dbReference type="PANTHER" id="PTHR35525:SF3">
    <property type="entry name" value="BLL6575 PROTEIN"/>
    <property type="match status" value="1"/>
</dbReference>
<evidence type="ECO:0000313" key="2">
    <source>
        <dbReference type="EMBL" id="SMC66705.1"/>
    </source>
</evidence>
<protein>
    <submittedName>
        <fullName evidence="2">Conserved protein containing a Zn-ribbon-like motif, possibly RNA-binding</fullName>
    </submittedName>
</protein>
<dbReference type="Gene3D" id="1.10.3300.10">
    <property type="entry name" value="Jann2411-like domain"/>
    <property type="match status" value="1"/>
</dbReference>
<dbReference type="AlphaFoldDB" id="A0A1W2B151"/>
<proteinExistence type="predicted"/>
<dbReference type="InterPro" id="IPR021005">
    <property type="entry name" value="Znf_CGNR"/>
</dbReference>
<organism evidence="2 3">
    <name type="scientific">Kibdelosporangium aridum</name>
    <dbReference type="NCBI Taxonomy" id="2030"/>
    <lineage>
        <taxon>Bacteria</taxon>
        <taxon>Bacillati</taxon>
        <taxon>Actinomycetota</taxon>
        <taxon>Actinomycetes</taxon>
        <taxon>Pseudonocardiales</taxon>
        <taxon>Pseudonocardiaceae</taxon>
        <taxon>Kibdelosporangium</taxon>
    </lineage>
</organism>
<accession>A0A1W2B151</accession>